<evidence type="ECO:0000313" key="3">
    <source>
        <dbReference type="Proteomes" id="UP001356427"/>
    </source>
</evidence>
<name>A0AAN8KPX3_9TELE</name>
<feature type="region of interest" description="Disordered" evidence="1">
    <location>
        <begin position="91"/>
        <end position="127"/>
    </location>
</feature>
<dbReference type="AlphaFoldDB" id="A0AAN8KPX3"/>
<sequence>MASPGIPMAVSPLTPTTALSLGPYANDDNNNPSGGANPRRHHLRYRILQPQHGQHRLLQRPARNSWGLSQDGRTLILSGADAQRDASVAVPHPGAAAAVPREPCWSTAGRTEEEEQGKECHSPAESY</sequence>
<dbReference type="Proteomes" id="UP001356427">
    <property type="component" value="Unassembled WGS sequence"/>
</dbReference>
<evidence type="ECO:0000313" key="2">
    <source>
        <dbReference type="EMBL" id="KAK6295763.1"/>
    </source>
</evidence>
<evidence type="ECO:0000256" key="1">
    <source>
        <dbReference type="SAM" id="MobiDB-lite"/>
    </source>
</evidence>
<feature type="region of interest" description="Disordered" evidence="1">
    <location>
        <begin position="1"/>
        <end position="41"/>
    </location>
</feature>
<accession>A0AAN8KPX3</accession>
<organism evidence="2 3">
    <name type="scientific">Coregonus suidteri</name>
    <dbReference type="NCBI Taxonomy" id="861788"/>
    <lineage>
        <taxon>Eukaryota</taxon>
        <taxon>Metazoa</taxon>
        <taxon>Chordata</taxon>
        <taxon>Craniata</taxon>
        <taxon>Vertebrata</taxon>
        <taxon>Euteleostomi</taxon>
        <taxon>Actinopterygii</taxon>
        <taxon>Neopterygii</taxon>
        <taxon>Teleostei</taxon>
        <taxon>Protacanthopterygii</taxon>
        <taxon>Salmoniformes</taxon>
        <taxon>Salmonidae</taxon>
        <taxon>Coregoninae</taxon>
        <taxon>Coregonus</taxon>
    </lineage>
</organism>
<feature type="compositionally biased region" description="Basic and acidic residues" evidence="1">
    <location>
        <begin position="117"/>
        <end position="127"/>
    </location>
</feature>
<proteinExistence type="predicted"/>
<reference evidence="2 3" key="1">
    <citation type="submission" date="2021-04" db="EMBL/GenBank/DDBJ databases">
        <authorList>
            <person name="De Guttry C."/>
            <person name="Zahm M."/>
            <person name="Klopp C."/>
            <person name="Cabau C."/>
            <person name="Louis A."/>
            <person name="Berthelot C."/>
            <person name="Parey E."/>
            <person name="Roest Crollius H."/>
            <person name="Montfort J."/>
            <person name="Robinson-Rechavi M."/>
            <person name="Bucao C."/>
            <person name="Bouchez O."/>
            <person name="Gislard M."/>
            <person name="Lluch J."/>
            <person name="Milhes M."/>
            <person name="Lampietro C."/>
            <person name="Lopez Roques C."/>
            <person name="Donnadieu C."/>
            <person name="Braasch I."/>
            <person name="Desvignes T."/>
            <person name="Postlethwait J."/>
            <person name="Bobe J."/>
            <person name="Wedekind C."/>
            <person name="Guiguen Y."/>
        </authorList>
    </citation>
    <scope>NUCLEOTIDE SEQUENCE [LARGE SCALE GENOMIC DNA]</scope>
    <source>
        <strain evidence="2">Cs_M1</strain>
        <tissue evidence="2">Blood</tissue>
    </source>
</reference>
<protein>
    <submittedName>
        <fullName evidence="2">Uncharacterized protein</fullName>
    </submittedName>
</protein>
<gene>
    <name evidence="2" type="ORF">J4Q44_G00334760</name>
</gene>
<comment type="caution">
    <text evidence="2">The sequence shown here is derived from an EMBL/GenBank/DDBJ whole genome shotgun (WGS) entry which is preliminary data.</text>
</comment>
<feature type="compositionally biased region" description="Low complexity" evidence="1">
    <location>
        <begin position="91"/>
        <end position="100"/>
    </location>
</feature>
<keyword evidence="3" id="KW-1185">Reference proteome</keyword>
<dbReference type="EMBL" id="JAGTTL010000033">
    <property type="protein sequence ID" value="KAK6295763.1"/>
    <property type="molecule type" value="Genomic_DNA"/>
</dbReference>